<sequence>MGPLFVCLPLLHPLFYPSSGASNPPTSHLPGNLFPSPSLLVLSQPQHFSRNECVVRTSIAANRTTCWAATHLVAGATV</sequence>
<evidence type="ECO:0000256" key="1">
    <source>
        <dbReference type="SAM" id="SignalP"/>
    </source>
</evidence>
<keyword evidence="1" id="KW-0732">Signal</keyword>
<dbReference type="EMBL" id="KZ819641">
    <property type="protein sequence ID" value="PWN87093.1"/>
    <property type="molecule type" value="Genomic_DNA"/>
</dbReference>
<dbReference type="InParanoid" id="A0A316YG44"/>
<evidence type="ECO:0000313" key="3">
    <source>
        <dbReference type="Proteomes" id="UP000245768"/>
    </source>
</evidence>
<dbReference type="Proteomes" id="UP000245768">
    <property type="component" value="Unassembled WGS sequence"/>
</dbReference>
<protein>
    <recommendedName>
        <fullName evidence="4">Secreted protein</fullName>
    </recommendedName>
</protein>
<dbReference type="RefSeq" id="XP_025374291.1">
    <property type="nucleotide sequence ID" value="XM_025522851.1"/>
</dbReference>
<dbReference type="GeneID" id="37044767"/>
<dbReference type="AlphaFoldDB" id="A0A316YG44"/>
<proteinExistence type="predicted"/>
<reference evidence="2 3" key="1">
    <citation type="journal article" date="2018" name="Mol. Biol. Evol.">
        <title>Broad Genomic Sampling Reveals a Smut Pathogenic Ancestry of the Fungal Clade Ustilaginomycotina.</title>
        <authorList>
            <person name="Kijpornyongpan T."/>
            <person name="Mondo S.J."/>
            <person name="Barry K."/>
            <person name="Sandor L."/>
            <person name="Lee J."/>
            <person name="Lipzen A."/>
            <person name="Pangilinan J."/>
            <person name="LaButti K."/>
            <person name="Hainaut M."/>
            <person name="Henrissat B."/>
            <person name="Grigoriev I.V."/>
            <person name="Spatafora J.W."/>
            <person name="Aime M.C."/>
        </authorList>
    </citation>
    <scope>NUCLEOTIDE SEQUENCE [LARGE SCALE GENOMIC DNA]</scope>
    <source>
        <strain evidence="2 3">MCA 4198</strain>
    </source>
</reference>
<feature type="signal peptide" evidence="1">
    <location>
        <begin position="1"/>
        <end position="21"/>
    </location>
</feature>
<feature type="non-terminal residue" evidence="2">
    <location>
        <position position="78"/>
    </location>
</feature>
<gene>
    <name evidence="2" type="ORF">FA10DRAFT_269703</name>
</gene>
<feature type="chain" id="PRO_5016385413" description="Secreted protein" evidence="1">
    <location>
        <begin position="22"/>
        <end position="78"/>
    </location>
</feature>
<keyword evidence="3" id="KW-1185">Reference proteome</keyword>
<evidence type="ECO:0008006" key="4">
    <source>
        <dbReference type="Google" id="ProtNLM"/>
    </source>
</evidence>
<accession>A0A316YG44</accession>
<name>A0A316YG44_9BASI</name>
<evidence type="ECO:0000313" key="2">
    <source>
        <dbReference type="EMBL" id="PWN87093.1"/>
    </source>
</evidence>
<organism evidence="2 3">
    <name type="scientific">Acaromyces ingoldii</name>
    <dbReference type="NCBI Taxonomy" id="215250"/>
    <lineage>
        <taxon>Eukaryota</taxon>
        <taxon>Fungi</taxon>
        <taxon>Dikarya</taxon>
        <taxon>Basidiomycota</taxon>
        <taxon>Ustilaginomycotina</taxon>
        <taxon>Exobasidiomycetes</taxon>
        <taxon>Exobasidiales</taxon>
        <taxon>Cryptobasidiaceae</taxon>
        <taxon>Acaromyces</taxon>
    </lineage>
</organism>